<dbReference type="AlphaFoldDB" id="F6FHZ3"/>
<proteinExistence type="predicted"/>
<dbReference type="EMBL" id="CP002808">
    <property type="protein sequence ID" value="AEG72841.1"/>
    <property type="molecule type" value="Genomic_DNA"/>
</dbReference>
<evidence type="ECO:0000313" key="2">
    <source>
        <dbReference type="Proteomes" id="UP000007952"/>
    </source>
</evidence>
<dbReference type="Proteomes" id="UP000007952">
    <property type="component" value="Chromosome"/>
</dbReference>
<evidence type="ECO:0000313" key="1">
    <source>
        <dbReference type="EMBL" id="AEG72841.1"/>
    </source>
</evidence>
<accession>F6FHZ3</accession>
<reference evidence="1 2" key="1">
    <citation type="journal article" date="2011" name="J. Bacteriol.">
        <title>Complete genome sequences of two hemotropic Mycoplasmas, Mycoplasma haemofelis strain Ohio2 and Mycoplasma suis strain Illinois.</title>
        <authorList>
            <person name="Messick J.B."/>
            <person name="Santos A.P."/>
            <person name="Guimaraes A.M."/>
        </authorList>
    </citation>
    <scope>NUCLEOTIDE SEQUENCE [LARGE SCALE GENOMIC DNA]</scope>
    <source>
        <strain evidence="1 2">Ohio2</strain>
    </source>
</reference>
<dbReference type="HOGENOM" id="CLU_111546_1_0_14"/>
<name>F6FHZ3_MYCHI</name>
<dbReference type="BioCyc" id="MHAE859194:G1GR7-560-MONOMER"/>
<gene>
    <name evidence="1" type="ordered locus">MHF_0569</name>
</gene>
<sequence>MNSHGLLFLGSTASVAGIGGAIYSGLQESSFESKSLNKTSSSDNMDVEAKSKCVIYKVKEPATNNIVTEILESWVEDEFSSWSTSSSNTFKQDIRDACLGIKPSLGAGDNKKHVYFYIRSSDQAWIYSSNLQNQDWVNKQGVAADNLKHHTT</sequence>
<reference key="2">
    <citation type="submission" date="2011-05" db="EMBL/GenBank/DDBJ databases">
        <title>The Genome of Mycoplasma haemofelis Strain Ohio2, a pathogenic hemoplasma of the cat.</title>
        <authorList>
            <person name="Santos A.P."/>
            <person name="Guimaraes A.M.S."/>
            <person name="SanMiguel P.J."/>
            <person name="Martin S.W."/>
            <person name="Messick J.B."/>
        </authorList>
    </citation>
    <scope>NUCLEOTIDE SEQUENCE</scope>
    <source>
        <strain>Ohio2</strain>
    </source>
</reference>
<organism evidence="1 2">
    <name type="scientific">Mycoplasma haemofelis (strain Ohio2)</name>
    <dbReference type="NCBI Taxonomy" id="859194"/>
    <lineage>
        <taxon>Bacteria</taxon>
        <taxon>Bacillati</taxon>
        <taxon>Mycoplasmatota</taxon>
        <taxon>Mollicutes</taxon>
        <taxon>Mycoplasmataceae</taxon>
        <taxon>Mycoplasma</taxon>
    </lineage>
</organism>
<dbReference type="KEGG" id="mhf:MHF_0569"/>
<protein>
    <submittedName>
        <fullName evidence="1">Uncharacterized protein</fullName>
    </submittedName>
</protein>
<dbReference type="STRING" id="859194.MHF_0569"/>